<dbReference type="EMBL" id="BAAAKJ010000199">
    <property type="protein sequence ID" value="GAA1398327.1"/>
    <property type="molecule type" value="Genomic_DNA"/>
</dbReference>
<reference evidence="2 3" key="1">
    <citation type="journal article" date="2019" name="Int. J. Syst. Evol. Microbiol.">
        <title>The Global Catalogue of Microorganisms (GCM) 10K type strain sequencing project: providing services to taxonomists for standard genome sequencing and annotation.</title>
        <authorList>
            <consortium name="The Broad Institute Genomics Platform"/>
            <consortium name="The Broad Institute Genome Sequencing Center for Infectious Disease"/>
            <person name="Wu L."/>
            <person name="Ma J."/>
        </authorList>
    </citation>
    <scope>NUCLEOTIDE SEQUENCE [LARGE SCALE GENOMIC DNA]</scope>
    <source>
        <strain evidence="2 3">JCM 12393</strain>
    </source>
</reference>
<comment type="caution">
    <text evidence="2">The sequence shown here is derived from an EMBL/GenBank/DDBJ whole genome shotgun (WGS) entry which is preliminary data.</text>
</comment>
<feature type="transmembrane region" description="Helical" evidence="1">
    <location>
        <begin position="75"/>
        <end position="91"/>
    </location>
</feature>
<evidence type="ECO:0000313" key="3">
    <source>
        <dbReference type="Proteomes" id="UP001499863"/>
    </source>
</evidence>
<sequence>MTTSTAPSNPGLRALLGRLNHGSHRAAMNLFMVVVLAHWAEHITQAYQIWGLGWSVPKSKGLLGYQFPWLVKSEWMHYSYALVMLIGLFLLRPGFVGRGRTWWTVALVIQFWHHIEHLLLLLQAQTGSFLFGKTAPVSILQLVFPRVELHLFYNTVVFIPMVIGMYYHLRPSRDELSEMTCSCKHAVHHHEAAATA</sequence>
<keyword evidence="1" id="KW-1133">Transmembrane helix</keyword>
<protein>
    <submittedName>
        <fullName evidence="2">Uncharacterized protein</fullName>
    </submittedName>
</protein>
<feature type="transmembrane region" description="Helical" evidence="1">
    <location>
        <begin position="151"/>
        <end position="169"/>
    </location>
</feature>
<organism evidence="2 3">
    <name type="scientific">Kitasatospora putterlickiae</name>
    <dbReference type="NCBI Taxonomy" id="221725"/>
    <lineage>
        <taxon>Bacteria</taxon>
        <taxon>Bacillati</taxon>
        <taxon>Actinomycetota</taxon>
        <taxon>Actinomycetes</taxon>
        <taxon>Kitasatosporales</taxon>
        <taxon>Streptomycetaceae</taxon>
        <taxon>Kitasatospora</taxon>
    </lineage>
</organism>
<accession>A0ABN1Y7B4</accession>
<keyword evidence="1" id="KW-0812">Transmembrane</keyword>
<evidence type="ECO:0000256" key="1">
    <source>
        <dbReference type="SAM" id="Phobius"/>
    </source>
</evidence>
<name>A0ABN1Y7B4_9ACTN</name>
<evidence type="ECO:0000313" key="2">
    <source>
        <dbReference type="EMBL" id="GAA1398327.1"/>
    </source>
</evidence>
<keyword evidence="3" id="KW-1185">Reference proteome</keyword>
<proteinExistence type="predicted"/>
<gene>
    <name evidence="2" type="ORF">GCM10009639_36740</name>
</gene>
<dbReference type="Proteomes" id="UP001499863">
    <property type="component" value="Unassembled WGS sequence"/>
</dbReference>
<keyword evidence="1" id="KW-0472">Membrane</keyword>